<dbReference type="InterPro" id="IPR036895">
    <property type="entry name" value="Uracil-DNA_glycosylase-like_sf"/>
</dbReference>
<dbReference type="InterPro" id="IPR005122">
    <property type="entry name" value="Uracil-DNA_glycosylase-like"/>
</dbReference>
<evidence type="ECO:0000313" key="3">
    <source>
        <dbReference type="Proteomes" id="UP000276770"/>
    </source>
</evidence>
<keyword evidence="3" id="KW-1185">Reference proteome</keyword>
<evidence type="ECO:0000313" key="2">
    <source>
        <dbReference type="EMBL" id="RLQ93620.1"/>
    </source>
</evidence>
<comment type="caution">
    <text evidence="2">The sequence shown here is derived from an EMBL/GenBank/DDBJ whole genome shotgun (WGS) entry which is preliminary data.</text>
</comment>
<sequence length="227" mass="26639">MERILELHYNFFEDMQSDLELRETLEREKITVLNGFYKNFKLVKKYYKHVYSNQSERVVLCGINPGRNGAGKTGIPFLDFDSVSQIISDLDRNDKESSAQFIKSIINEIGTESYYSSIYMTNISWFGFTKEEKNLNYYDLPESLSDRFTDSFIEEMKILKPRTIVPLSREVEKTLKKMREDGRLQFPVADRLPHPYYCSIGKNAVKYKEIYVNRLTDLIGDKKNVLS</sequence>
<dbReference type="Gene3D" id="3.40.470.10">
    <property type="entry name" value="Uracil-DNA glycosylase-like domain"/>
    <property type="match status" value="1"/>
</dbReference>
<dbReference type="OrthoDB" id="7107805at2"/>
<dbReference type="AlphaFoldDB" id="A0A3L7JT02"/>
<dbReference type="SUPFAM" id="SSF52141">
    <property type="entry name" value="Uracil-DNA glycosylase-like"/>
    <property type="match status" value="1"/>
</dbReference>
<dbReference type="Pfam" id="PF03167">
    <property type="entry name" value="UDG"/>
    <property type="match status" value="1"/>
</dbReference>
<dbReference type="Proteomes" id="UP000276770">
    <property type="component" value="Unassembled WGS sequence"/>
</dbReference>
<evidence type="ECO:0000259" key="1">
    <source>
        <dbReference type="Pfam" id="PF03167"/>
    </source>
</evidence>
<protein>
    <submittedName>
        <fullName evidence="2">DUF4918 family protein</fullName>
    </submittedName>
</protein>
<organism evidence="2 3">
    <name type="scientific">Falsibacillus albus</name>
    <dbReference type="NCBI Taxonomy" id="2478915"/>
    <lineage>
        <taxon>Bacteria</taxon>
        <taxon>Bacillati</taxon>
        <taxon>Bacillota</taxon>
        <taxon>Bacilli</taxon>
        <taxon>Bacillales</taxon>
        <taxon>Bacillaceae</taxon>
        <taxon>Falsibacillus</taxon>
    </lineage>
</organism>
<dbReference type="RefSeq" id="WP_121681790.1">
    <property type="nucleotide sequence ID" value="NZ_RCVZ01000013.1"/>
</dbReference>
<accession>A0A3L7JT02</accession>
<gene>
    <name evidence="2" type="ORF">D9X91_16685</name>
</gene>
<proteinExistence type="predicted"/>
<feature type="domain" description="Uracil-DNA glycosylase-like" evidence="1">
    <location>
        <begin position="51"/>
        <end position="202"/>
    </location>
</feature>
<dbReference type="EMBL" id="RCVZ01000013">
    <property type="protein sequence ID" value="RLQ93620.1"/>
    <property type="molecule type" value="Genomic_DNA"/>
</dbReference>
<reference evidence="2 3" key="1">
    <citation type="submission" date="2018-10" db="EMBL/GenBank/DDBJ databases">
        <title>Falsibacillus sp. genome draft.</title>
        <authorList>
            <person name="Shi S."/>
        </authorList>
    </citation>
    <scope>NUCLEOTIDE SEQUENCE [LARGE SCALE GENOMIC DNA]</scope>
    <source>
        <strain evidence="2 3">GY 10110</strain>
    </source>
</reference>
<name>A0A3L7JT02_9BACI</name>